<organism evidence="6 7">
    <name type="scientific">Ornithorhynchus anatinus</name>
    <name type="common">Duckbill platypus</name>
    <dbReference type="NCBI Taxonomy" id="9258"/>
    <lineage>
        <taxon>Eukaryota</taxon>
        <taxon>Metazoa</taxon>
        <taxon>Chordata</taxon>
        <taxon>Craniata</taxon>
        <taxon>Vertebrata</taxon>
        <taxon>Euteleostomi</taxon>
        <taxon>Mammalia</taxon>
        <taxon>Monotremata</taxon>
        <taxon>Ornithorhynchidae</taxon>
        <taxon>Ornithorhynchus</taxon>
    </lineage>
</organism>
<dbReference type="PANTHER" id="PTHR47218:SF1">
    <property type="entry name" value="C-TYPE LECTIN DOMAIN FAMILY 7 MEMBER A"/>
    <property type="match status" value="1"/>
</dbReference>
<name>F6TUP5_ORNAN</name>
<dbReference type="GO" id="GO:0006910">
    <property type="term" value="P:phagocytosis, recognition"/>
    <property type="evidence" value="ECO:0000318"/>
    <property type="project" value="GO_Central"/>
</dbReference>
<sequence length="236" mass="26600">MEDEDGYTILSPRTRVFAREPAASGKGLPAVSPRWRLAAVTLGIVCLGLLGAIGILVFQALRPVNGPCSSEMSKNHIQPSKSPPVRKRDSTKAPETITMVPEPRSRICPPNWNRNGDSCYLFRYTLDNWNRSKMFCESQRSHLLRINSHEELVFIQHLTSNNSQMSVWIDLTSRSDGSWMWGDGSVFSPHLFDIRQTNSLNRCAWIHENLVFDALCSSLAYSICEEKVPHNLGGKR</sequence>
<proteinExistence type="predicted"/>
<dbReference type="OMA" id="RCAWIHE"/>
<dbReference type="CTD" id="64581"/>
<evidence type="ECO:0000256" key="3">
    <source>
        <dbReference type="SAM" id="MobiDB-lite"/>
    </source>
</evidence>
<dbReference type="CDD" id="cd03593">
    <property type="entry name" value="CLECT_NK_receptors_like"/>
    <property type="match status" value="1"/>
</dbReference>
<dbReference type="InterPro" id="IPR016186">
    <property type="entry name" value="C-type_lectin-like/link_sf"/>
</dbReference>
<dbReference type="InterPro" id="IPR033992">
    <property type="entry name" value="NKR-like_CTLD"/>
</dbReference>
<evidence type="ECO:0000256" key="4">
    <source>
        <dbReference type="SAM" id="Phobius"/>
    </source>
</evidence>
<dbReference type="InterPro" id="IPR001304">
    <property type="entry name" value="C-type_lectin-like"/>
</dbReference>
<reference evidence="6 7" key="1">
    <citation type="journal article" date="2008" name="Nature">
        <title>Genome analysis of the platypus reveals unique signatures of evolution.</title>
        <authorList>
            <person name="Warren W.C."/>
            <person name="Hillier L.W."/>
            <person name="Marshall Graves J.A."/>
            <person name="Birney E."/>
            <person name="Ponting C.P."/>
            <person name="Grutzner F."/>
            <person name="Belov K."/>
            <person name="Miller W."/>
            <person name="Clarke L."/>
            <person name="Chinwalla A.T."/>
            <person name="Yang S.P."/>
            <person name="Heger A."/>
            <person name="Locke D.P."/>
            <person name="Miethke P."/>
            <person name="Waters P.D."/>
            <person name="Veyrunes F."/>
            <person name="Fulton L."/>
            <person name="Fulton B."/>
            <person name="Graves T."/>
            <person name="Wallis J."/>
            <person name="Puente X.S."/>
            <person name="Lopez-Otin C."/>
            <person name="Ordonez G.R."/>
            <person name="Eichler E.E."/>
            <person name="Chen L."/>
            <person name="Cheng Z."/>
            <person name="Deakin J.E."/>
            <person name="Alsop A."/>
            <person name="Thompson K."/>
            <person name="Kirby P."/>
            <person name="Papenfuss A.T."/>
            <person name="Wakefield M.J."/>
            <person name="Olender T."/>
            <person name="Lancet D."/>
            <person name="Huttley G.A."/>
            <person name="Smit A.F."/>
            <person name="Pask A."/>
            <person name="Temple-Smith P."/>
            <person name="Batzer M.A."/>
            <person name="Walker J.A."/>
            <person name="Konkel M.K."/>
            <person name="Harris R.S."/>
            <person name="Whittington C.M."/>
            <person name="Wong E.S."/>
            <person name="Gemmell N.J."/>
            <person name="Buschiazzo E."/>
            <person name="Vargas Jentzsch I.M."/>
            <person name="Merkel A."/>
            <person name="Schmitz J."/>
            <person name="Zemann A."/>
            <person name="Churakov G."/>
            <person name="Kriegs J.O."/>
            <person name="Brosius J."/>
            <person name="Murchison E.P."/>
            <person name="Sachidanandam R."/>
            <person name="Smith C."/>
            <person name="Hannon G.J."/>
            <person name="Tsend-Ayush E."/>
            <person name="McMillan D."/>
            <person name="Attenborough R."/>
            <person name="Rens W."/>
            <person name="Ferguson-Smith M."/>
            <person name="Lefevre C.M."/>
            <person name="Sharp J.A."/>
            <person name="Nicholas K.R."/>
            <person name="Ray D.A."/>
            <person name="Kube M."/>
            <person name="Reinhardt R."/>
            <person name="Pringle T.H."/>
            <person name="Taylor J."/>
            <person name="Jones R.C."/>
            <person name="Nixon B."/>
            <person name="Dacheux J.L."/>
            <person name="Niwa H."/>
            <person name="Sekita Y."/>
            <person name="Huang X."/>
            <person name="Stark A."/>
            <person name="Kheradpour P."/>
            <person name="Kellis M."/>
            <person name="Flicek P."/>
            <person name="Chen Y."/>
            <person name="Webber C."/>
            <person name="Hardison R."/>
            <person name="Nelson J."/>
            <person name="Hallsworth-Pepin K."/>
            <person name="Delehaunty K."/>
            <person name="Markovic C."/>
            <person name="Minx P."/>
            <person name="Feng Y."/>
            <person name="Kremitzki C."/>
            <person name="Mitreva M."/>
            <person name="Glasscock J."/>
            <person name="Wylie T."/>
            <person name="Wohldmann P."/>
            <person name="Thiru P."/>
            <person name="Nhan M.N."/>
            <person name="Pohl C.S."/>
            <person name="Smith S.M."/>
            <person name="Hou S."/>
            <person name="Nefedov M."/>
            <person name="de Jong P.J."/>
            <person name="Renfree M.B."/>
            <person name="Mardis E.R."/>
            <person name="Wilson R.K."/>
        </authorList>
    </citation>
    <scope>NUCLEOTIDE SEQUENCE [LARGE SCALE GENOMIC DNA]</scope>
    <source>
        <strain evidence="6 7">Glennie</strain>
    </source>
</reference>
<keyword evidence="2" id="KW-0430">Lectin</keyword>
<keyword evidence="4" id="KW-1133">Transmembrane helix</keyword>
<dbReference type="KEGG" id="oaa:103168706"/>
<evidence type="ECO:0000256" key="2">
    <source>
        <dbReference type="ARBA" id="ARBA00022734"/>
    </source>
</evidence>
<dbReference type="Pfam" id="PF00059">
    <property type="entry name" value="Lectin_C"/>
    <property type="match status" value="1"/>
</dbReference>
<dbReference type="GeneTree" id="ENSGT00940000161161"/>
<dbReference type="InterPro" id="IPR042808">
    <property type="entry name" value="CLEC7A"/>
</dbReference>
<dbReference type="GO" id="GO:0002720">
    <property type="term" value="P:positive regulation of cytokine production involved in immune response"/>
    <property type="evidence" value="ECO:0000318"/>
    <property type="project" value="GO_Central"/>
</dbReference>
<dbReference type="Proteomes" id="UP000002279">
    <property type="component" value="Chromosome 17"/>
</dbReference>
<dbReference type="SMART" id="SM00034">
    <property type="entry name" value="CLECT"/>
    <property type="match status" value="1"/>
</dbReference>
<dbReference type="GO" id="GO:0038187">
    <property type="term" value="F:pattern recognition receptor activity"/>
    <property type="evidence" value="ECO:0000318"/>
    <property type="project" value="GO_Central"/>
</dbReference>
<keyword evidence="4" id="KW-0812">Transmembrane</keyword>
<accession>F6TUP5</accession>
<dbReference type="FunCoup" id="F6TUP5">
    <property type="interactions" value="284"/>
</dbReference>
<feature type="compositionally biased region" description="Polar residues" evidence="3">
    <location>
        <begin position="68"/>
        <end position="80"/>
    </location>
</feature>
<dbReference type="GO" id="GO:0071226">
    <property type="term" value="P:cellular response to molecule of fungal origin"/>
    <property type="evidence" value="ECO:0007669"/>
    <property type="project" value="InterPro"/>
</dbReference>
<dbReference type="InParanoid" id="F6TUP5"/>
<dbReference type="RefSeq" id="XP_028938622.1">
    <property type="nucleotide sequence ID" value="XM_029082789.2"/>
</dbReference>
<feature type="domain" description="C-type lectin" evidence="5">
    <location>
        <begin position="115"/>
        <end position="225"/>
    </location>
</feature>
<keyword evidence="7" id="KW-1185">Reference proteome</keyword>
<dbReference type="Bgee" id="ENSOANG00000006311">
    <property type="expression patterns" value="Expressed in ovary and 3 other cell types or tissues"/>
</dbReference>
<evidence type="ECO:0000259" key="5">
    <source>
        <dbReference type="PROSITE" id="PS50041"/>
    </source>
</evidence>
<dbReference type="GO" id="GO:0016020">
    <property type="term" value="C:membrane"/>
    <property type="evidence" value="ECO:0007669"/>
    <property type="project" value="UniProtKB-SubCell"/>
</dbReference>
<keyword evidence="4" id="KW-0472">Membrane</keyword>
<reference evidence="6" key="3">
    <citation type="submission" date="2025-09" db="UniProtKB">
        <authorList>
            <consortium name="Ensembl"/>
        </authorList>
    </citation>
    <scope>IDENTIFICATION</scope>
    <source>
        <strain evidence="6">Glennie</strain>
    </source>
</reference>
<dbReference type="SUPFAM" id="SSF56436">
    <property type="entry name" value="C-type lectin-like"/>
    <property type="match status" value="1"/>
</dbReference>
<dbReference type="OrthoDB" id="2142683at2759"/>
<dbReference type="PROSITE" id="PS50041">
    <property type="entry name" value="C_TYPE_LECTIN_2"/>
    <property type="match status" value="1"/>
</dbReference>
<evidence type="ECO:0000256" key="1">
    <source>
        <dbReference type="ARBA" id="ARBA00004167"/>
    </source>
</evidence>
<dbReference type="GO" id="GO:0043122">
    <property type="term" value="P:regulation of canonical NF-kappaB signal transduction"/>
    <property type="evidence" value="ECO:0000318"/>
    <property type="project" value="GO_Central"/>
</dbReference>
<feature type="region of interest" description="Disordered" evidence="3">
    <location>
        <begin position="68"/>
        <end position="95"/>
    </location>
</feature>
<dbReference type="Ensembl" id="ENSOANT00000010093.4">
    <property type="protein sequence ID" value="ENSOANP00000010091.4"/>
    <property type="gene ID" value="ENSOANG00000006311.4"/>
</dbReference>
<dbReference type="InterPro" id="IPR016187">
    <property type="entry name" value="CTDL_fold"/>
</dbReference>
<dbReference type="GO" id="GO:0001872">
    <property type="term" value="F:(1-&gt;3)-beta-D-glucan binding"/>
    <property type="evidence" value="ECO:0000318"/>
    <property type="project" value="GO_Central"/>
</dbReference>
<dbReference type="Gene3D" id="3.10.100.10">
    <property type="entry name" value="Mannose-Binding Protein A, subunit A"/>
    <property type="match status" value="1"/>
</dbReference>
<dbReference type="GeneID" id="103168706"/>
<dbReference type="PANTHER" id="PTHR47218">
    <property type="entry name" value="C-TYPE LECTIN DOMAIN FAMILY 7 MEMBER A"/>
    <property type="match status" value="1"/>
</dbReference>
<evidence type="ECO:0000313" key="7">
    <source>
        <dbReference type="Proteomes" id="UP000002279"/>
    </source>
</evidence>
<gene>
    <name evidence="6" type="primary">CLEC7A</name>
</gene>
<comment type="subcellular location">
    <subcellularLocation>
        <location evidence="1">Membrane</location>
        <topology evidence="1">Single-pass membrane protein</topology>
    </subcellularLocation>
</comment>
<dbReference type="GO" id="GO:0045087">
    <property type="term" value="P:innate immune response"/>
    <property type="evidence" value="ECO:0000318"/>
    <property type="project" value="GO_Central"/>
</dbReference>
<feature type="transmembrane region" description="Helical" evidence="4">
    <location>
        <begin position="37"/>
        <end position="61"/>
    </location>
</feature>
<protein>
    <submittedName>
        <fullName evidence="6">C-type lectin domain containing 7A</fullName>
    </submittedName>
</protein>
<evidence type="ECO:0000313" key="6">
    <source>
        <dbReference type="Ensembl" id="ENSOANP00000010091.4"/>
    </source>
</evidence>
<reference evidence="6" key="2">
    <citation type="submission" date="2025-08" db="UniProtKB">
        <authorList>
            <consortium name="Ensembl"/>
        </authorList>
    </citation>
    <scope>IDENTIFICATION</scope>
    <source>
        <strain evidence="6">Glennie</strain>
    </source>
</reference>
<dbReference type="GO" id="GO:0009986">
    <property type="term" value="C:cell surface"/>
    <property type="evidence" value="ECO:0000318"/>
    <property type="project" value="GO_Central"/>
</dbReference>
<dbReference type="AlphaFoldDB" id="F6TUP5"/>